<reference evidence="3" key="2">
    <citation type="submission" date="2025-08" db="UniProtKB">
        <authorList>
            <consortium name="RefSeq"/>
        </authorList>
    </citation>
    <scope>IDENTIFICATION</scope>
    <source>
        <tissue evidence="3">Young leaves</tissue>
    </source>
</reference>
<organism evidence="2 3">
    <name type="scientific">Phoenix dactylifera</name>
    <name type="common">Date palm</name>
    <dbReference type="NCBI Taxonomy" id="42345"/>
    <lineage>
        <taxon>Eukaryota</taxon>
        <taxon>Viridiplantae</taxon>
        <taxon>Streptophyta</taxon>
        <taxon>Embryophyta</taxon>
        <taxon>Tracheophyta</taxon>
        <taxon>Spermatophyta</taxon>
        <taxon>Magnoliopsida</taxon>
        <taxon>Liliopsida</taxon>
        <taxon>Arecaceae</taxon>
        <taxon>Coryphoideae</taxon>
        <taxon>Phoeniceae</taxon>
        <taxon>Phoenix</taxon>
    </lineage>
</organism>
<proteinExistence type="predicted"/>
<feature type="compositionally biased region" description="Acidic residues" evidence="1">
    <location>
        <begin position="210"/>
        <end position="219"/>
    </location>
</feature>
<evidence type="ECO:0000313" key="3">
    <source>
        <dbReference type="RefSeq" id="XP_008789864.1"/>
    </source>
</evidence>
<protein>
    <submittedName>
        <fullName evidence="3">Uncharacterized protein LOC103707238</fullName>
    </submittedName>
</protein>
<dbReference type="RefSeq" id="XP_008789864.1">
    <property type="nucleotide sequence ID" value="XM_008791642.4"/>
</dbReference>
<keyword evidence="2" id="KW-1185">Reference proteome</keyword>
<dbReference type="AlphaFoldDB" id="A0A8B7C1R8"/>
<feature type="region of interest" description="Disordered" evidence="1">
    <location>
        <begin position="42"/>
        <end position="62"/>
    </location>
</feature>
<gene>
    <name evidence="3" type="primary">LOC103707238</name>
</gene>
<dbReference type="GeneID" id="103707238"/>
<feature type="compositionally biased region" description="Basic residues" evidence="1">
    <location>
        <begin position="248"/>
        <end position="259"/>
    </location>
</feature>
<reference evidence="2" key="1">
    <citation type="journal article" date="2019" name="Nat. Commun.">
        <title>Genome-wide association mapping of date palm fruit traits.</title>
        <authorList>
            <person name="Hazzouri K.M."/>
            <person name="Gros-Balthazard M."/>
            <person name="Flowers J.M."/>
            <person name="Copetti D."/>
            <person name="Lemansour A."/>
            <person name="Lebrun M."/>
            <person name="Masmoudi K."/>
            <person name="Ferrand S."/>
            <person name="Dhar M.I."/>
            <person name="Fresquez Z.A."/>
            <person name="Rosas U."/>
            <person name="Zhang J."/>
            <person name="Talag J."/>
            <person name="Lee S."/>
            <person name="Kudrna D."/>
            <person name="Powell R.F."/>
            <person name="Leitch I.J."/>
            <person name="Krueger R.R."/>
            <person name="Wing R.A."/>
            <person name="Amiri K.M.A."/>
            <person name="Purugganan M.D."/>
        </authorList>
    </citation>
    <scope>NUCLEOTIDE SEQUENCE [LARGE SCALE GENOMIC DNA]</scope>
    <source>
        <strain evidence="2">cv. Khalas</strain>
    </source>
</reference>
<dbReference type="OrthoDB" id="1913313at2759"/>
<dbReference type="Proteomes" id="UP000228380">
    <property type="component" value="Chromosome 13"/>
</dbReference>
<evidence type="ECO:0000256" key="1">
    <source>
        <dbReference type="SAM" id="MobiDB-lite"/>
    </source>
</evidence>
<accession>A0A8B7C1R8</accession>
<name>A0A8B7C1R8_PHODC</name>
<dbReference type="KEGG" id="pda:103707238"/>
<dbReference type="PANTHER" id="PTHR36775">
    <property type="entry name" value="LYR MOTIF PROTEIN"/>
    <property type="match status" value="1"/>
</dbReference>
<dbReference type="PANTHER" id="PTHR36775:SF1">
    <property type="entry name" value="LYR MOTIF PROTEIN"/>
    <property type="match status" value="1"/>
</dbReference>
<sequence length="267" mass="29569">MTPRVVNSRHAVESCTLQLHAWKPFQIQTLGVEPSSSKPYAFHAKKPCRSDRSTAPTPNAAGDALDLSRLSLFGDPPPRNREERFWWFSGKLRRRGSRSVSGRSSERSETRRRGITSAAYATCSDFPLAPGGTDSSGELFVNADSRWGWDVSEARILRKESRDVGGGVGLERESSGLGSFQGGGCSRALESQGNESGYGSEPGYRGDVELGYDDEDDEDGRQLFWGEQVGDTSQMEIVGENKFSEQKTHHRGRRKKHDGRRTMAPLR</sequence>
<feature type="region of interest" description="Disordered" evidence="1">
    <location>
        <begin position="168"/>
        <end position="267"/>
    </location>
</feature>
<evidence type="ECO:0000313" key="2">
    <source>
        <dbReference type="Proteomes" id="UP000228380"/>
    </source>
</evidence>